<dbReference type="InterPro" id="IPR002298">
    <property type="entry name" value="DNA_polymerase_A"/>
</dbReference>
<dbReference type="Gene3D" id="1.10.150.20">
    <property type="entry name" value="5' to 3' exonuclease, C-terminal subdomain"/>
    <property type="match status" value="1"/>
</dbReference>
<dbReference type="GO" id="GO:0003677">
    <property type="term" value="F:DNA binding"/>
    <property type="evidence" value="ECO:0007669"/>
    <property type="project" value="UniProtKB-KW"/>
</dbReference>
<dbReference type="GO" id="GO:0003887">
    <property type="term" value="F:DNA-directed DNA polymerase activity"/>
    <property type="evidence" value="ECO:0007669"/>
    <property type="project" value="UniProtKB-KW"/>
</dbReference>
<evidence type="ECO:0000256" key="5">
    <source>
        <dbReference type="ARBA" id="ARBA00022705"/>
    </source>
</evidence>
<evidence type="ECO:0000256" key="11">
    <source>
        <dbReference type="SAM" id="MobiDB-lite"/>
    </source>
</evidence>
<dbReference type="InterPro" id="IPR043502">
    <property type="entry name" value="DNA/RNA_pol_sf"/>
</dbReference>
<dbReference type="InterPro" id="IPR036397">
    <property type="entry name" value="RNaseH_sf"/>
</dbReference>
<evidence type="ECO:0000256" key="7">
    <source>
        <dbReference type="ARBA" id="ARBA00022932"/>
    </source>
</evidence>
<dbReference type="Proteomes" id="UP001187315">
    <property type="component" value="Unassembled WGS sequence"/>
</dbReference>
<keyword evidence="7" id="KW-0239">DNA-directed DNA polymerase</keyword>
<comment type="caution">
    <text evidence="13">The sequence shown here is derived from an EMBL/GenBank/DDBJ whole genome shotgun (WGS) entry which is preliminary data.</text>
</comment>
<evidence type="ECO:0000256" key="1">
    <source>
        <dbReference type="ARBA" id="ARBA00007705"/>
    </source>
</evidence>
<dbReference type="EC" id="2.7.7.7" evidence="2"/>
<organism evidence="13 14">
    <name type="scientific">Tachysurus vachellii</name>
    <name type="common">Darkbarbel catfish</name>
    <name type="synonym">Pelteobagrus vachellii</name>
    <dbReference type="NCBI Taxonomy" id="175792"/>
    <lineage>
        <taxon>Eukaryota</taxon>
        <taxon>Metazoa</taxon>
        <taxon>Chordata</taxon>
        <taxon>Craniata</taxon>
        <taxon>Vertebrata</taxon>
        <taxon>Euteleostomi</taxon>
        <taxon>Actinopterygii</taxon>
        <taxon>Neopterygii</taxon>
        <taxon>Teleostei</taxon>
        <taxon>Ostariophysi</taxon>
        <taxon>Siluriformes</taxon>
        <taxon>Bagridae</taxon>
        <taxon>Tachysurus</taxon>
    </lineage>
</organism>
<dbReference type="SUPFAM" id="SSF56672">
    <property type="entry name" value="DNA/RNA polymerases"/>
    <property type="match status" value="1"/>
</dbReference>
<gene>
    <name evidence="13" type="ORF">Q7C36_004410</name>
</gene>
<dbReference type="GO" id="GO:0006261">
    <property type="term" value="P:DNA-templated DNA replication"/>
    <property type="evidence" value="ECO:0007669"/>
    <property type="project" value="InterPro"/>
</dbReference>
<sequence length="1316" mass="149238">MEYHTYSPLTAGPLSSAAQMVMAALRAQYAGRIDRRPYTVGVSQKQNNLTKTLEPHTQTNMHYVCSSSHRESIRNIPQSDLIEQHKYNTEPHLHKQRESQVFKVLSVGEMKRPSRPDLQQLHEKDNTLKQWGAEIQGDWRPRDYEDDGNLSGFNPGNNIPSPSKSPPEPSPLREELLHRNDFVNRGTLQADMGLPKTHSRTSGRKERIQLMASLEEGNKAEAITQTPPLKRWRFDNLHLPITSCSRRFEQDDSGQKSDIVKANENLEKIQFKVKTALTEEIKVDQISYGDVTKKFKYHSGLFEGVVKDSSCDNRCDNYYEEVDEDSRSVEYHRHLKEKPTSRTVCQNISLILADSCHDSGTNKTLTYGSHLPVHHTLGSLRTSDSDQDTEDKEQASAVETESDKVELVRHRADVYEHQSDIKNDQLESQEISVESENSSASKVTETHQGLKTFSKRSFGVKRAQNLTLPAEYNGKREPLRWSHGFPYITLSQEPCVNQTSCFSGEAEVQFIHQAQQSKATRQLLYTQKTTQNQHIMPEQTESNVDIRSNIPKAAQQRQSALELNEQIHVERDRDADKTSEQDHKCTLALISDPRVCDASRLSHEQRTRVLEEAEEARALVATMVYQDGTTQLDPEQKCPPAVCGVLVLLKKNMNSLVLETSGAAGERLLFLRLKQTPVWSQQDVKHNQDLFTREILVKMVCGTHILVCYKSKDLLRTALRHFNKDLTWKQVASCQVLDPQIAAWLLDPADSASCFQELFKKYCSHPTTHPLTQSELRNQKVTHVISSLAQLHRVMVELRNKLEIQGLWQLYVCMEQKMMPVLAAMESHRIHVDKEALKETSELLGTKMKQLEQQAHQTAGQKFLVSSSSQLRQVLFEKLRLHARCENKKLPKTLLKQQQSTSEAVLLQLQDLHPLPRIVLEYRQVHKIKSTFLDGILSCMKKTYISSTWNQTSTVSGRLSAKHPNFQALPRQPVQISKQAHSAGKEAELITVHPRTMFIAREGWTFLSADFCQMELRLLAHLSSDPELLRIFQNAKADVFNMLASQWKSVSEDSVSAEDREQTKRIVYSVVYGAGKARLSRILGVSAEEASHFQDSFLQKYKEVQAFIQCTVQHCHKYGYVKSIMGRRRSLPHIHSGDWGIRNQAERQAVNFVVQGSAADLCKMAMIHICSLLASSTTLTPRLVAQIHDELLFEVEDSQVAEFAVLVKKTMESLQHISCLGVSLTEDRGAPCVKSISPMLIPHTPQFETALRSFAELKHIAMETGLLQLPVLVPRLLYPGATVADLTGLCQFVSFSSFRHSVLHPGFYPSSQTVLP</sequence>
<dbReference type="FunFam" id="1.20.1060.10:FF:000001">
    <property type="entry name" value="DNA polymerase I"/>
    <property type="match status" value="1"/>
</dbReference>
<comment type="catalytic activity">
    <reaction evidence="10">
        <text>DNA(n) + a 2'-deoxyribonucleoside 5'-triphosphate = DNA(n+1) + diphosphate</text>
        <dbReference type="Rhea" id="RHEA:22508"/>
        <dbReference type="Rhea" id="RHEA-COMP:17339"/>
        <dbReference type="Rhea" id="RHEA-COMP:17340"/>
        <dbReference type="ChEBI" id="CHEBI:33019"/>
        <dbReference type="ChEBI" id="CHEBI:61560"/>
        <dbReference type="ChEBI" id="CHEBI:173112"/>
        <dbReference type="EC" id="2.7.7.7"/>
    </reaction>
</comment>
<evidence type="ECO:0000256" key="3">
    <source>
        <dbReference type="ARBA" id="ARBA00022679"/>
    </source>
</evidence>
<dbReference type="Gene3D" id="3.30.420.10">
    <property type="entry name" value="Ribonuclease H-like superfamily/Ribonuclease H"/>
    <property type="match status" value="1"/>
</dbReference>
<dbReference type="Pfam" id="PF00476">
    <property type="entry name" value="DNA_pol_A"/>
    <property type="match status" value="1"/>
</dbReference>
<dbReference type="FunFam" id="1.10.150.20:FF:000002">
    <property type="entry name" value="DNA polymerase I"/>
    <property type="match status" value="1"/>
</dbReference>
<dbReference type="SMART" id="SM00482">
    <property type="entry name" value="POLAc"/>
    <property type="match status" value="1"/>
</dbReference>
<feature type="domain" description="DNA-directed DNA polymerase family A palm" evidence="12">
    <location>
        <begin position="995"/>
        <end position="1199"/>
    </location>
</feature>
<accession>A0AA88NK62</accession>
<keyword evidence="3" id="KW-0808">Transferase</keyword>
<feature type="region of interest" description="Disordered" evidence="11">
    <location>
        <begin position="124"/>
        <end position="173"/>
    </location>
</feature>
<dbReference type="PANTHER" id="PTHR10133:SF27">
    <property type="entry name" value="DNA POLYMERASE NU"/>
    <property type="match status" value="1"/>
</dbReference>
<keyword evidence="14" id="KW-1185">Reference proteome</keyword>
<evidence type="ECO:0000256" key="4">
    <source>
        <dbReference type="ARBA" id="ARBA00022695"/>
    </source>
</evidence>
<dbReference type="GO" id="GO:0006302">
    <property type="term" value="P:double-strand break repair"/>
    <property type="evidence" value="ECO:0007669"/>
    <property type="project" value="TreeGrafter"/>
</dbReference>
<evidence type="ECO:0000256" key="8">
    <source>
        <dbReference type="ARBA" id="ARBA00023125"/>
    </source>
</evidence>
<dbReference type="InterPro" id="IPR040940">
    <property type="entry name" value="DNA_pol_P_Exo"/>
</dbReference>
<keyword evidence="9" id="KW-0234">DNA repair</keyword>
<dbReference type="Gene3D" id="3.30.70.370">
    <property type="match status" value="1"/>
</dbReference>
<evidence type="ECO:0000313" key="13">
    <source>
        <dbReference type="EMBL" id="KAK2860244.1"/>
    </source>
</evidence>
<feature type="region of interest" description="Disordered" evidence="11">
    <location>
        <begin position="376"/>
        <end position="403"/>
    </location>
</feature>
<protein>
    <recommendedName>
        <fullName evidence="2">DNA-directed DNA polymerase</fullName>
        <ecNumber evidence="2">2.7.7.7</ecNumber>
    </recommendedName>
</protein>
<keyword evidence="8" id="KW-0238">DNA-binding</keyword>
<reference evidence="13" key="1">
    <citation type="submission" date="2023-08" db="EMBL/GenBank/DDBJ databases">
        <title>Pelteobagrus vachellii genome.</title>
        <authorList>
            <person name="Liu H."/>
        </authorList>
    </citation>
    <scope>NUCLEOTIDE SEQUENCE</scope>
    <source>
        <strain evidence="13">PRFRI_2022a</strain>
        <tissue evidence="13">Muscle</tissue>
    </source>
</reference>
<dbReference type="PRINTS" id="PR00868">
    <property type="entry name" value="DNAPOLI"/>
</dbReference>
<evidence type="ECO:0000256" key="6">
    <source>
        <dbReference type="ARBA" id="ARBA00022763"/>
    </source>
</evidence>
<keyword evidence="6" id="KW-0227">DNA damage</keyword>
<evidence type="ECO:0000256" key="9">
    <source>
        <dbReference type="ARBA" id="ARBA00023204"/>
    </source>
</evidence>
<evidence type="ECO:0000256" key="10">
    <source>
        <dbReference type="ARBA" id="ARBA00049244"/>
    </source>
</evidence>
<keyword evidence="4" id="KW-0548">Nucleotidyltransferase</keyword>
<dbReference type="InterPro" id="IPR001098">
    <property type="entry name" value="DNA-dir_DNA_pol_A_palm_dom"/>
</dbReference>
<keyword evidence="5" id="KW-0235">DNA replication</keyword>
<dbReference type="Gene3D" id="1.20.1060.10">
    <property type="entry name" value="Taq DNA Polymerase, Chain T, domain 4"/>
    <property type="match status" value="1"/>
</dbReference>
<comment type="similarity">
    <text evidence="1">Belongs to the DNA polymerase type-A family.</text>
</comment>
<dbReference type="PANTHER" id="PTHR10133">
    <property type="entry name" value="DNA POLYMERASE I"/>
    <property type="match status" value="1"/>
</dbReference>
<evidence type="ECO:0000259" key="12">
    <source>
        <dbReference type="SMART" id="SM00482"/>
    </source>
</evidence>
<evidence type="ECO:0000256" key="2">
    <source>
        <dbReference type="ARBA" id="ARBA00012417"/>
    </source>
</evidence>
<proteinExistence type="inferred from homology"/>
<name>A0AA88NK62_TACVA</name>
<evidence type="ECO:0000313" key="14">
    <source>
        <dbReference type="Proteomes" id="UP001187315"/>
    </source>
</evidence>
<dbReference type="CDD" id="cd08638">
    <property type="entry name" value="DNA_pol_A_theta"/>
    <property type="match status" value="1"/>
</dbReference>
<dbReference type="Pfam" id="PF18049">
    <property type="entry name" value="DNA_pol_P_Exo"/>
    <property type="match status" value="1"/>
</dbReference>
<dbReference type="EMBL" id="JAVHJS010000004">
    <property type="protein sequence ID" value="KAK2860244.1"/>
    <property type="molecule type" value="Genomic_DNA"/>
</dbReference>